<evidence type="ECO:0000313" key="1">
    <source>
        <dbReference type="EMBL" id="UOB19276.1"/>
    </source>
</evidence>
<sequence length="231" mass="26784">MKKKLEIELVNLANRILQMKDREDINALQAASQKLYEKLTILKFVETNFGELPPETGKGEIESKFEMLANSVLEGNKQVPESNPHENEEEIMTPVMDTIRDMVEEMPKAETLEDILEGIMPDPVFVKREAEDISPKEADIRLMNEKRQLTLNTTLKGAIQVGLNDRLAFVKHLFNGNIDDFNRVISQLNSFNNEEDAKKFIHTMVKPDHENWKGKEEYEHRFLELIEARFN</sequence>
<protein>
    <submittedName>
        <fullName evidence="1">Uncharacterized protein</fullName>
    </submittedName>
</protein>
<proteinExistence type="predicted"/>
<dbReference type="EMBL" id="CP094358">
    <property type="protein sequence ID" value="UOB19276.1"/>
    <property type="molecule type" value="Genomic_DNA"/>
</dbReference>
<gene>
    <name evidence="1" type="ORF">MQE35_08245</name>
</gene>
<keyword evidence="2" id="KW-1185">Reference proteome</keyword>
<organism evidence="1 2">
    <name type="scientific">Abyssalbus ytuae</name>
    <dbReference type="NCBI Taxonomy" id="2926907"/>
    <lineage>
        <taxon>Bacteria</taxon>
        <taxon>Pseudomonadati</taxon>
        <taxon>Bacteroidota</taxon>
        <taxon>Flavobacteriia</taxon>
        <taxon>Flavobacteriales</taxon>
        <taxon>Flavobacteriaceae</taxon>
        <taxon>Abyssalbus</taxon>
    </lineage>
</organism>
<accession>A0A9E6ZYG4</accession>
<dbReference type="KEGG" id="fbm:MQE35_08245"/>
<dbReference type="RefSeq" id="WP_255845892.1">
    <property type="nucleotide sequence ID" value="NZ_CP094358.1"/>
</dbReference>
<reference evidence="1" key="1">
    <citation type="submission" date="2022-03" db="EMBL/GenBank/DDBJ databases">
        <title>Description of Abyssus ytuae gen. nov., sp. nov., a novel member of the family Flavobacteriaceae isolated from the sediment of Mariana Trench.</title>
        <authorList>
            <person name="Zhang J."/>
            <person name="Xu X."/>
        </authorList>
    </citation>
    <scope>NUCLEOTIDE SEQUENCE</scope>
    <source>
        <strain evidence="1">MT3330</strain>
    </source>
</reference>
<evidence type="ECO:0000313" key="2">
    <source>
        <dbReference type="Proteomes" id="UP000831290"/>
    </source>
</evidence>
<dbReference type="AlphaFoldDB" id="A0A9E6ZYG4"/>
<dbReference type="Proteomes" id="UP000831290">
    <property type="component" value="Chromosome"/>
</dbReference>
<name>A0A9E6ZYG4_9FLAO</name>